<keyword evidence="2" id="KW-1185">Reference proteome</keyword>
<dbReference type="AlphaFoldDB" id="A0AAE0WMB7"/>
<dbReference type="Proteomes" id="UP001274830">
    <property type="component" value="Unassembled WGS sequence"/>
</dbReference>
<accession>A0AAE0WMB7</accession>
<sequence length="285" mass="31769">MLEPLEVADDIKPSTWNTYAMMDEYGWAIRNPVTGQRQHDWALADLDSVGGAMEALVANKGTESAQPKPIVQVPWFQGSNSHRNKDLSEFRVGEHTCQKTGAEYQMMYGPAYGLIRAEGIYSPTFMARKIGISKDKVAPSPHWSEVAWLTYSTLCKEQGLDSQHVRHILFTEMQDLEPRSTGALLRNLKVRSRDESWPVDFSVAAELKPGSMVFNVVLGSSSGVDVACFLLEHKKGLGQTRHLASIKIWQPGRTSEPFSSLRLRPSNQLFEGQKDIRGSGFASNI</sequence>
<evidence type="ECO:0000313" key="1">
    <source>
        <dbReference type="EMBL" id="KAK3674354.1"/>
    </source>
</evidence>
<evidence type="ECO:0000313" key="2">
    <source>
        <dbReference type="Proteomes" id="UP001274830"/>
    </source>
</evidence>
<dbReference type="EMBL" id="JAUTXT010000020">
    <property type="protein sequence ID" value="KAK3674354.1"/>
    <property type="molecule type" value="Genomic_DNA"/>
</dbReference>
<proteinExistence type="predicted"/>
<reference evidence="1" key="1">
    <citation type="submission" date="2023-07" db="EMBL/GenBank/DDBJ databases">
        <title>Black Yeasts Isolated from many extreme environments.</title>
        <authorList>
            <person name="Coleine C."/>
            <person name="Stajich J.E."/>
            <person name="Selbmann L."/>
        </authorList>
    </citation>
    <scope>NUCLEOTIDE SEQUENCE</scope>
    <source>
        <strain evidence="1">CCFEE 5485</strain>
    </source>
</reference>
<comment type="caution">
    <text evidence="1">The sequence shown here is derived from an EMBL/GenBank/DDBJ whole genome shotgun (WGS) entry which is preliminary data.</text>
</comment>
<gene>
    <name evidence="1" type="ORF">LTR78_005823</name>
</gene>
<protein>
    <submittedName>
        <fullName evidence="1">Uncharacterized protein</fullName>
    </submittedName>
</protein>
<organism evidence="1 2">
    <name type="scientific">Recurvomyces mirabilis</name>
    <dbReference type="NCBI Taxonomy" id="574656"/>
    <lineage>
        <taxon>Eukaryota</taxon>
        <taxon>Fungi</taxon>
        <taxon>Dikarya</taxon>
        <taxon>Ascomycota</taxon>
        <taxon>Pezizomycotina</taxon>
        <taxon>Dothideomycetes</taxon>
        <taxon>Dothideomycetidae</taxon>
        <taxon>Mycosphaerellales</taxon>
        <taxon>Teratosphaeriaceae</taxon>
        <taxon>Recurvomyces</taxon>
    </lineage>
</organism>
<name>A0AAE0WMB7_9PEZI</name>